<dbReference type="EMBL" id="JAVHJS010000021">
    <property type="protein sequence ID" value="KAK2823015.1"/>
    <property type="molecule type" value="Genomic_DNA"/>
</dbReference>
<sequence>MWWTPTPTRVCTLVFNRRKKVFSLVPEHNKHKAHHRLLISPRYCGDSSRYRVLRERFRVSRTWCDVLTLHGLGEGEHQDSWCDEDEDEEAVNLRSSSEWKCCDNTTALLRRCKPNNTLLKIERERELDTALQKKKKGGDPSYSSGFCPRLDYMCSPKQVLHPDMTSPGEEPVFPIRSSSTCTQRLIRRRCWRDLVHEN</sequence>
<proteinExistence type="predicted"/>
<protein>
    <submittedName>
        <fullName evidence="1">Uncharacterized protein</fullName>
    </submittedName>
</protein>
<keyword evidence="2" id="KW-1185">Reference proteome</keyword>
<organism evidence="1 2">
    <name type="scientific">Tachysurus vachellii</name>
    <name type="common">Darkbarbel catfish</name>
    <name type="synonym">Pelteobagrus vachellii</name>
    <dbReference type="NCBI Taxonomy" id="175792"/>
    <lineage>
        <taxon>Eukaryota</taxon>
        <taxon>Metazoa</taxon>
        <taxon>Chordata</taxon>
        <taxon>Craniata</taxon>
        <taxon>Vertebrata</taxon>
        <taxon>Euteleostomi</taxon>
        <taxon>Actinopterygii</taxon>
        <taxon>Neopterygii</taxon>
        <taxon>Teleostei</taxon>
        <taxon>Ostariophysi</taxon>
        <taxon>Siluriformes</taxon>
        <taxon>Bagridae</taxon>
        <taxon>Tachysurus</taxon>
    </lineage>
</organism>
<reference evidence="1" key="1">
    <citation type="submission" date="2023-08" db="EMBL/GenBank/DDBJ databases">
        <title>Pelteobagrus vachellii genome.</title>
        <authorList>
            <person name="Liu H."/>
        </authorList>
    </citation>
    <scope>NUCLEOTIDE SEQUENCE</scope>
    <source>
        <strain evidence="1">PRFRI_2022a</strain>
        <tissue evidence="1">Muscle</tissue>
    </source>
</reference>
<dbReference type="AlphaFoldDB" id="A0AA88LS63"/>
<name>A0AA88LS63_TACVA</name>
<gene>
    <name evidence="1" type="ORF">Q7C36_019615</name>
</gene>
<dbReference type="Proteomes" id="UP001187315">
    <property type="component" value="Unassembled WGS sequence"/>
</dbReference>
<accession>A0AA88LS63</accession>
<evidence type="ECO:0000313" key="1">
    <source>
        <dbReference type="EMBL" id="KAK2823015.1"/>
    </source>
</evidence>
<evidence type="ECO:0000313" key="2">
    <source>
        <dbReference type="Proteomes" id="UP001187315"/>
    </source>
</evidence>
<comment type="caution">
    <text evidence="1">The sequence shown here is derived from an EMBL/GenBank/DDBJ whole genome shotgun (WGS) entry which is preliminary data.</text>
</comment>